<dbReference type="AlphaFoldDB" id="A0A2T4YWX6"/>
<evidence type="ECO:0000313" key="3">
    <source>
        <dbReference type="EMBL" id="PTM49542.1"/>
    </source>
</evidence>
<reference evidence="3 4" key="1">
    <citation type="submission" date="2018-04" db="EMBL/GenBank/DDBJ databases">
        <title>Genomic Encyclopedia of Archaeal and Bacterial Type Strains, Phase II (KMG-II): from individual species to whole genera.</title>
        <authorList>
            <person name="Goeker M."/>
        </authorList>
    </citation>
    <scope>NUCLEOTIDE SEQUENCE [LARGE SCALE GENOMIC DNA]</scope>
    <source>
        <strain evidence="3 4">DSM 25521</strain>
    </source>
</reference>
<protein>
    <submittedName>
        <fullName evidence="3">Uncharacterized protein</fullName>
    </submittedName>
</protein>
<feature type="region of interest" description="Disordered" evidence="1">
    <location>
        <begin position="48"/>
        <end position="82"/>
    </location>
</feature>
<evidence type="ECO:0000313" key="4">
    <source>
        <dbReference type="Proteomes" id="UP000241808"/>
    </source>
</evidence>
<feature type="signal peptide" evidence="2">
    <location>
        <begin position="1"/>
        <end position="20"/>
    </location>
</feature>
<dbReference type="OrthoDB" id="8456908at2"/>
<proteinExistence type="predicted"/>
<feature type="chain" id="PRO_5015500940" evidence="2">
    <location>
        <begin position="21"/>
        <end position="82"/>
    </location>
</feature>
<keyword evidence="2" id="KW-0732">Signal</keyword>
<feature type="compositionally biased region" description="Basic and acidic residues" evidence="1">
    <location>
        <begin position="68"/>
        <end position="82"/>
    </location>
</feature>
<organism evidence="3 4">
    <name type="scientific">Phreatobacter oligotrophus</name>
    <dbReference type="NCBI Taxonomy" id="1122261"/>
    <lineage>
        <taxon>Bacteria</taxon>
        <taxon>Pseudomonadati</taxon>
        <taxon>Pseudomonadota</taxon>
        <taxon>Alphaproteobacteria</taxon>
        <taxon>Hyphomicrobiales</taxon>
        <taxon>Phreatobacteraceae</taxon>
        <taxon>Phreatobacter</taxon>
    </lineage>
</organism>
<accession>A0A2T4YWX6</accession>
<gene>
    <name evidence="3" type="ORF">C8P69_11812</name>
</gene>
<evidence type="ECO:0000256" key="1">
    <source>
        <dbReference type="SAM" id="MobiDB-lite"/>
    </source>
</evidence>
<comment type="caution">
    <text evidence="3">The sequence shown here is derived from an EMBL/GenBank/DDBJ whole genome shotgun (WGS) entry which is preliminary data.</text>
</comment>
<keyword evidence="4" id="KW-1185">Reference proteome</keyword>
<dbReference type="RefSeq" id="WP_108179488.1">
    <property type="nucleotide sequence ID" value="NZ_PZZL01000018.1"/>
</dbReference>
<dbReference type="Proteomes" id="UP000241808">
    <property type="component" value="Unassembled WGS sequence"/>
</dbReference>
<name>A0A2T4YWX6_9HYPH</name>
<evidence type="ECO:0000256" key="2">
    <source>
        <dbReference type="SAM" id="SignalP"/>
    </source>
</evidence>
<sequence length="82" mass="9245">MKYVTLAVLVTSLIPAIANADPYPSTLTVEEQERHEFFDAQRGVSAGVRPSFGRHHMIPHTPRPTWKQLEDQQDKVPDGFTS</sequence>
<dbReference type="EMBL" id="PZZL01000018">
    <property type="protein sequence ID" value="PTM49542.1"/>
    <property type="molecule type" value="Genomic_DNA"/>
</dbReference>